<organism evidence="1 2">
    <name type="scientific">Trichinella britovi</name>
    <name type="common">Parasitic roundworm</name>
    <dbReference type="NCBI Taxonomy" id="45882"/>
    <lineage>
        <taxon>Eukaryota</taxon>
        <taxon>Metazoa</taxon>
        <taxon>Ecdysozoa</taxon>
        <taxon>Nematoda</taxon>
        <taxon>Enoplea</taxon>
        <taxon>Dorylaimia</taxon>
        <taxon>Trichinellida</taxon>
        <taxon>Trichinellidae</taxon>
        <taxon>Trichinella</taxon>
    </lineage>
</organism>
<sequence>MLVGLTEVSNFPFEKLKINDFLFQFCKSNFEHSDDASLAIKKKRKDSNNIIFWSIFFPEKKSPQEQMTSWDRWKYCSPLLKGVSQSLGQSASQSVNQSVSRLIDDQRTTTPTSFCDTRSAVRIVD</sequence>
<evidence type="ECO:0000313" key="1">
    <source>
        <dbReference type="EMBL" id="KRY56309.1"/>
    </source>
</evidence>
<accession>A0A0V1D451</accession>
<dbReference type="AlphaFoldDB" id="A0A0V1D451"/>
<protein>
    <submittedName>
        <fullName evidence="1">Uncharacterized protein</fullName>
    </submittedName>
</protein>
<comment type="caution">
    <text evidence="1">The sequence shown here is derived from an EMBL/GenBank/DDBJ whole genome shotgun (WGS) entry which is preliminary data.</text>
</comment>
<reference evidence="1 2" key="1">
    <citation type="submission" date="2015-01" db="EMBL/GenBank/DDBJ databases">
        <title>Evolution of Trichinella species and genotypes.</title>
        <authorList>
            <person name="Korhonen P.K."/>
            <person name="Edoardo P."/>
            <person name="Giuseppe L.R."/>
            <person name="Gasser R.B."/>
        </authorList>
    </citation>
    <scope>NUCLEOTIDE SEQUENCE [LARGE SCALE GENOMIC DNA]</scope>
    <source>
        <strain evidence="1">ISS120</strain>
    </source>
</reference>
<gene>
    <name evidence="1" type="ORF">T03_11970</name>
</gene>
<name>A0A0V1D451_TRIBR</name>
<keyword evidence="2" id="KW-1185">Reference proteome</keyword>
<dbReference type="EMBL" id="JYDI01000044">
    <property type="protein sequence ID" value="KRY56309.1"/>
    <property type="molecule type" value="Genomic_DNA"/>
</dbReference>
<dbReference type="OrthoDB" id="10442950at2759"/>
<evidence type="ECO:0000313" key="2">
    <source>
        <dbReference type="Proteomes" id="UP000054653"/>
    </source>
</evidence>
<proteinExistence type="predicted"/>
<dbReference type="Proteomes" id="UP000054653">
    <property type="component" value="Unassembled WGS sequence"/>
</dbReference>